<accession>A0AAD7LTL7</accession>
<name>A0AAD7LTL7_QUISA</name>
<reference evidence="1" key="1">
    <citation type="journal article" date="2023" name="Science">
        <title>Elucidation of the pathway for biosynthesis of saponin adjuvants from the soapbark tree.</title>
        <authorList>
            <person name="Reed J."/>
            <person name="Orme A."/>
            <person name="El-Demerdash A."/>
            <person name="Owen C."/>
            <person name="Martin L.B.B."/>
            <person name="Misra R.C."/>
            <person name="Kikuchi S."/>
            <person name="Rejzek M."/>
            <person name="Martin A.C."/>
            <person name="Harkess A."/>
            <person name="Leebens-Mack J."/>
            <person name="Louveau T."/>
            <person name="Stephenson M.J."/>
            <person name="Osbourn A."/>
        </authorList>
    </citation>
    <scope>NUCLEOTIDE SEQUENCE</scope>
    <source>
        <strain evidence="1">S10</strain>
    </source>
</reference>
<proteinExistence type="predicted"/>
<dbReference type="KEGG" id="qsa:O6P43_013750"/>
<dbReference type="AlphaFoldDB" id="A0AAD7LTL7"/>
<sequence>MPKFVINQEPTDRPFLLCKSDSDPTSVGFALTDLRRHKCVNRALTVDTVAFFRLLNSGRYASAIVGP</sequence>
<evidence type="ECO:0000313" key="1">
    <source>
        <dbReference type="EMBL" id="KAJ7963857.1"/>
    </source>
</evidence>
<dbReference type="Proteomes" id="UP001163823">
    <property type="component" value="Chromosome 6"/>
</dbReference>
<comment type="caution">
    <text evidence="1">The sequence shown here is derived from an EMBL/GenBank/DDBJ whole genome shotgun (WGS) entry which is preliminary data.</text>
</comment>
<organism evidence="1 2">
    <name type="scientific">Quillaja saponaria</name>
    <name type="common">Soap bark tree</name>
    <dbReference type="NCBI Taxonomy" id="32244"/>
    <lineage>
        <taxon>Eukaryota</taxon>
        <taxon>Viridiplantae</taxon>
        <taxon>Streptophyta</taxon>
        <taxon>Embryophyta</taxon>
        <taxon>Tracheophyta</taxon>
        <taxon>Spermatophyta</taxon>
        <taxon>Magnoliopsida</taxon>
        <taxon>eudicotyledons</taxon>
        <taxon>Gunneridae</taxon>
        <taxon>Pentapetalae</taxon>
        <taxon>rosids</taxon>
        <taxon>fabids</taxon>
        <taxon>Fabales</taxon>
        <taxon>Quillajaceae</taxon>
        <taxon>Quillaja</taxon>
    </lineage>
</organism>
<evidence type="ECO:0000313" key="2">
    <source>
        <dbReference type="Proteomes" id="UP001163823"/>
    </source>
</evidence>
<protein>
    <submittedName>
        <fullName evidence="1">Uncharacterized protein</fullName>
    </submittedName>
</protein>
<gene>
    <name evidence="1" type="ORF">O6P43_013750</name>
</gene>
<dbReference type="EMBL" id="JARAOO010000006">
    <property type="protein sequence ID" value="KAJ7963857.1"/>
    <property type="molecule type" value="Genomic_DNA"/>
</dbReference>
<keyword evidence="2" id="KW-1185">Reference proteome</keyword>